<reference evidence="4 5" key="1">
    <citation type="submission" date="2019-05" db="EMBL/GenBank/DDBJ databases">
        <title>Emergence of the Ug99 lineage of the wheat stem rust pathogen through somatic hybridization.</title>
        <authorList>
            <person name="Li F."/>
            <person name="Upadhyaya N.M."/>
            <person name="Sperschneider J."/>
            <person name="Matny O."/>
            <person name="Nguyen-Phuc H."/>
            <person name="Mago R."/>
            <person name="Raley C."/>
            <person name="Miller M.E."/>
            <person name="Silverstein K.A.T."/>
            <person name="Henningsen E."/>
            <person name="Hirsch C.D."/>
            <person name="Visser B."/>
            <person name="Pretorius Z.A."/>
            <person name="Steffenson B.J."/>
            <person name="Schwessinger B."/>
            <person name="Dodds P.N."/>
            <person name="Figueroa M."/>
        </authorList>
    </citation>
    <scope>NUCLEOTIDE SEQUENCE [LARGE SCALE GENOMIC DNA]</scope>
    <source>
        <strain evidence="2">21-0</strain>
        <strain evidence="3 5">Ug99</strain>
    </source>
</reference>
<feature type="chain" id="PRO_5036138309" evidence="1">
    <location>
        <begin position="22"/>
        <end position="110"/>
    </location>
</feature>
<dbReference type="OrthoDB" id="408320at2759"/>
<proteinExistence type="predicted"/>
<evidence type="ECO:0000313" key="5">
    <source>
        <dbReference type="Proteomes" id="UP000325313"/>
    </source>
</evidence>
<sequence length="110" mass="12192">MNSLLLKTILIFCLGICCISSSNVGLHAPIKACPQCAAPVSTFRYEQFCVCSARIKCMNEVPIGKRRCENLVPYWQKVQCTALTCKWKKEGPVPCLALHLGLCPETHGKH</sequence>
<gene>
    <name evidence="2" type="ORF">PGT21_004193</name>
    <name evidence="3" type="ORF">PGTUg99_029307</name>
</gene>
<feature type="signal peptide" evidence="1">
    <location>
        <begin position="1"/>
        <end position="21"/>
    </location>
</feature>
<dbReference type="AlphaFoldDB" id="A0A5B0S674"/>
<evidence type="ECO:0000313" key="4">
    <source>
        <dbReference type="Proteomes" id="UP000324748"/>
    </source>
</evidence>
<dbReference type="EMBL" id="VDEP01000071">
    <property type="protein sequence ID" value="KAA1133641.1"/>
    <property type="molecule type" value="Genomic_DNA"/>
</dbReference>
<protein>
    <submittedName>
        <fullName evidence="3">Uncharacterized protein</fullName>
    </submittedName>
</protein>
<organism evidence="3 5">
    <name type="scientific">Puccinia graminis f. sp. tritici</name>
    <dbReference type="NCBI Taxonomy" id="56615"/>
    <lineage>
        <taxon>Eukaryota</taxon>
        <taxon>Fungi</taxon>
        <taxon>Dikarya</taxon>
        <taxon>Basidiomycota</taxon>
        <taxon>Pucciniomycotina</taxon>
        <taxon>Pucciniomycetes</taxon>
        <taxon>Pucciniales</taxon>
        <taxon>Pucciniaceae</taxon>
        <taxon>Puccinia</taxon>
    </lineage>
</organism>
<keyword evidence="1" id="KW-0732">Signal</keyword>
<name>A0A5B0S674_PUCGR</name>
<evidence type="ECO:0000313" key="3">
    <source>
        <dbReference type="EMBL" id="KAA1133641.1"/>
    </source>
</evidence>
<dbReference type="Proteomes" id="UP000324748">
    <property type="component" value="Unassembled WGS sequence"/>
</dbReference>
<dbReference type="Proteomes" id="UP000325313">
    <property type="component" value="Unassembled WGS sequence"/>
</dbReference>
<evidence type="ECO:0000256" key="1">
    <source>
        <dbReference type="SAM" id="SignalP"/>
    </source>
</evidence>
<evidence type="ECO:0000313" key="2">
    <source>
        <dbReference type="EMBL" id="KAA1082467.1"/>
    </source>
</evidence>
<comment type="caution">
    <text evidence="3">The sequence shown here is derived from an EMBL/GenBank/DDBJ whole genome shotgun (WGS) entry which is preliminary data.</text>
</comment>
<keyword evidence="4" id="KW-1185">Reference proteome</keyword>
<accession>A0A5B0S674</accession>
<dbReference type="EMBL" id="VSWC01000119">
    <property type="protein sequence ID" value="KAA1082467.1"/>
    <property type="molecule type" value="Genomic_DNA"/>
</dbReference>